<name>S0KX55_9ENTE</name>
<keyword evidence="3" id="KW-0732">Signal</keyword>
<dbReference type="EC" id="3.4.21.-" evidence="7"/>
<dbReference type="PRINTS" id="PR00839">
    <property type="entry name" value="V8PROTEASE"/>
</dbReference>
<dbReference type="InterPro" id="IPR000126">
    <property type="entry name" value="V8_ser_AS"/>
</dbReference>
<comment type="similarity">
    <text evidence="1 7">Belongs to the peptidase S1B family.</text>
</comment>
<dbReference type="InterPro" id="IPR001254">
    <property type="entry name" value="Trypsin_dom"/>
</dbReference>
<evidence type="ECO:0000256" key="1">
    <source>
        <dbReference type="ARBA" id="ARBA00008764"/>
    </source>
</evidence>
<dbReference type="AlphaFoldDB" id="S0KX55"/>
<dbReference type="InterPro" id="IPR050966">
    <property type="entry name" value="Glutamyl_endopeptidase"/>
</dbReference>
<dbReference type="InterPro" id="IPR008256">
    <property type="entry name" value="Peptidase_S1B"/>
</dbReference>
<evidence type="ECO:0000259" key="9">
    <source>
        <dbReference type="Pfam" id="PF18885"/>
    </source>
</evidence>
<evidence type="ECO:0000256" key="5">
    <source>
        <dbReference type="ARBA" id="ARBA00022825"/>
    </source>
</evidence>
<feature type="domain" description="DUF5648" evidence="9">
    <location>
        <begin position="306"/>
        <end position="430"/>
    </location>
</feature>
<dbReference type="PANTHER" id="PTHR15462">
    <property type="entry name" value="SERINE PROTEASE"/>
    <property type="match status" value="1"/>
</dbReference>
<dbReference type="Pfam" id="PF18885">
    <property type="entry name" value="DUF5648"/>
    <property type="match status" value="1"/>
</dbReference>
<dbReference type="EMBL" id="ASWO01000001">
    <property type="protein sequence ID" value="EOT87236.1"/>
    <property type="molecule type" value="Genomic_DNA"/>
</dbReference>
<dbReference type="OrthoDB" id="191045at2"/>
<accession>S0KX55</accession>
<keyword evidence="5 7" id="KW-0720">Serine protease</keyword>
<feature type="domain" description="Peptidase S1" evidence="8">
    <location>
        <begin position="105"/>
        <end position="294"/>
    </location>
</feature>
<dbReference type="GO" id="GO:0004252">
    <property type="term" value="F:serine-type endopeptidase activity"/>
    <property type="evidence" value="ECO:0007669"/>
    <property type="project" value="InterPro"/>
</dbReference>
<organism evidence="10 11">
    <name type="scientific">Enterococcus sulfureus ATCC 49903</name>
    <dbReference type="NCBI Taxonomy" id="1140003"/>
    <lineage>
        <taxon>Bacteria</taxon>
        <taxon>Bacillati</taxon>
        <taxon>Bacillota</taxon>
        <taxon>Bacilli</taxon>
        <taxon>Lactobacillales</taxon>
        <taxon>Enterococcaceae</taxon>
        <taxon>Enterococcus</taxon>
    </lineage>
</organism>
<reference evidence="10 11" key="1">
    <citation type="submission" date="2013-03" db="EMBL/GenBank/DDBJ databases">
        <title>The Genome Sequence of Enterococcus sulfureus ATCC_49903 (PacBio/Illumina hybrid assembly).</title>
        <authorList>
            <consortium name="The Broad Institute Genomics Platform"/>
            <consortium name="The Broad Institute Genome Sequencing Center for Infectious Disease"/>
            <person name="Earl A."/>
            <person name="Russ C."/>
            <person name="Gilmore M."/>
            <person name="Surin D."/>
            <person name="Walker B."/>
            <person name="Young S."/>
            <person name="Zeng Q."/>
            <person name="Gargeya S."/>
            <person name="Fitzgerald M."/>
            <person name="Haas B."/>
            <person name="Abouelleil A."/>
            <person name="Allen A.W."/>
            <person name="Alvarado L."/>
            <person name="Arachchi H.M."/>
            <person name="Berlin A.M."/>
            <person name="Chapman S.B."/>
            <person name="Gainer-Dewar J."/>
            <person name="Goldberg J."/>
            <person name="Griggs A."/>
            <person name="Gujja S."/>
            <person name="Hansen M."/>
            <person name="Howarth C."/>
            <person name="Imamovic A."/>
            <person name="Ireland A."/>
            <person name="Larimer J."/>
            <person name="McCowan C."/>
            <person name="Murphy C."/>
            <person name="Pearson M."/>
            <person name="Poon T.W."/>
            <person name="Priest M."/>
            <person name="Roberts A."/>
            <person name="Saif S."/>
            <person name="Shea T."/>
            <person name="Sisk P."/>
            <person name="Sykes S."/>
            <person name="Wortman J."/>
            <person name="Nusbaum C."/>
            <person name="Birren B."/>
        </authorList>
    </citation>
    <scope>NUCLEOTIDE SEQUENCE [LARGE SCALE GENOMIC DNA]</scope>
    <source>
        <strain evidence="10 11">ATCC 49903</strain>
    </source>
</reference>
<dbReference type="PROSITE" id="PS00673">
    <property type="entry name" value="V8_SER"/>
    <property type="match status" value="1"/>
</dbReference>
<dbReference type="Gene3D" id="2.40.10.10">
    <property type="entry name" value="Trypsin-like serine proteases"/>
    <property type="match status" value="2"/>
</dbReference>
<evidence type="ECO:0000259" key="8">
    <source>
        <dbReference type="Pfam" id="PF00089"/>
    </source>
</evidence>
<comment type="caution">
    <text evidence="10">The sequence shown here is derived from an EMBL/GenBank/DDBJ whole genome shotgun (WGS) entry which is preliminary data.</text>
</comment>
<gene>
    <name evidence="10" type="ORF">I573_00292</name>
</gene>
<dbReference type="eggNOG" id="COG3757">
    <property type="taxonomic scope" value="Bacteria"/>
</dbReference>
<proteinExistence type="inferred from homology"/>
<dbReference type="STRING" id="1140003.OMY_00297"/>
<dbReference type="eggNOG" id="COG3591">
    <property type="taxonomic scope" value="Bacteria"/>
</dbReference>
<evidence type="ECO:0000256" key="2">
    <source>
        <dbReference type="ARBA" id="ARBA00022670"/>
    </source>
</evidence>
<dbReference type="Proteomes" id="UP000015961">
    <property type="component" value="Unassembled WGS sequence"/>
</dbReference>
<evidence type="ECO:0000256" key="6">
    <source>
        <dbReference type="PIRSR" id="PIRSR608256-1"/>
    </source>
</evidence>
<dbReference type="GO" id="GO:0006508">
    <property type="term" value="P:proteolysis"/>
    <property type="evidence" value="ECO:0007669"/>
    <property type="project" value="UniProtKB-KW"/>
</dbReference>
<evidence type="ECO:0000313" key="10">
    <source>
        <dbReference type="EMBL" id="EOT87236.1"/>
    </source>
</evidence>
<dbReference type="SUPFAM" id="SSF50494">
    <property type="entry name" value="Trypsin-like serine proteases"/>
    <property type="match status" value="1"/>
</dbReference>
<keyword evidence="2 7" id="KW-0645">Protease</keyword>
<evidence type="ECO:0000256" key="3">
    <source>
        <dbReference type="ARBA" id="ARBA00022729"/>
    </source>
</evidence>
<keyword evidence="11" id="KW-1185">Reference proteome</keyword>
<dbReference type="InterPro" id="IPR043708">
    <property type="entry name" value="DUF5648"/>
</dbReference>
<sequence>MSRYSQVKWLGLFSFLFILFTVSTVVADDQMMITTSQHETYYLPESAATSLPPQIGTLITDDTMTLTPPTGLDGSLLYPLQENASSIAESILATDERTHITNTATYPYSATVFITATFSNGATYIGSGAMVSSDGVLTAGHMIYSAANGGWATNVTIYPGLNGTTAPFGSAKSIKLFSVTEWTNKQDPTQDIGLIRLDRPIGYKTGWFGLSTSATPNETVQTTGFPAEKGETMWKSTGKIDTIENSRIYYDLDTTSGQSGSPVYNANRTLLATHTYGGSQVNFGTRINSTVLAWIESDTHHYVANFRLYNRNSGEHFFTTNATEYQALVNLGWRAEGVAWFAAATGDEVYRLYNPNSGKHFYTKSVTEKQYLVRLGWHDEGVAYHVVANGIPVYRLYNKNDGRHFYTSSLYERNSLVQLGWRAEGVAWYGLG</sequence>
<dbReference type="InterPro" id="IPR009003">
    <property type="entry name" value="Peptidase_S1_PA"/>
</dbReference>
<dbReference type="PANTHER" id="PTHR15462:SF8">
    <property type="entry name" value="SERINE PROTEASE"/>
    <property type="match status" value="1"/>
</dbReference>
<feature type="active site" description="Charge relay system" evidence="6">
    <location>
        <position position="259"/>
    </location>
</feature>
<feature type="active site" description="Charge relay system" evidence="6">
    <location>
        <position position="141"/>
    </location>
</feature>
<dbReference type="PATRIC" id="fig|1140003.3.peg.291"/>
<keyword evidence="4 7" id="KW-0378">Hydrolase</keyword>
<protein>
    <recommendedName>
        <fullName evidence="7">Serine protease</fullName>
        <ecNumber evidence="7">3.4.21.-</ecNumber>
    </recommendedName>
</protein>
<feature type="active site" description="Charge relay system" evidence="6">
    <location>
        <position position="191"/>
    </location>
</feature>
<evidence type="ECO:0000256" key="7">
    <source>
        <dbReference type="RuleBase" id="RU004296"/>
    </source>
</evidence>
<dbReference type="Pfam" id="PF00089">
    <property type="entry name" value="Trypsin"/>
    <property type="match status" value="1"/>
</dbReference>
<evidence type="ECO:0000256" key="4">
    <source>
        <dbReference type="ARBA" id="ARBA00022801"/>
    </source>
</evidence>
<dbReference type="InterPro" id="IPR043504">
    <property type="entry name" value="Peptidase_S1_PA_chymotrypsin"/>
</dbReference>
<dbReference type="RefSeq" id="WP_016184788.1">
    <property type="nucleotide sequence ID" value="NZ_ASWO01000001.1"/>
</dbReference>
<evidence type="ECO:0000313" key="11">
    <source>
        <dbReference type="Proteomes" id="UP000015961"/>
    </source>
</evidence>